<dbReference type="SMART" id="SM00680">
    <property type="entry name" value="CLIP"/>
    <property type="match status" value="2"/>
</dbReference>
<keyword evidence="9" id="KW-0865">Zymogen</keyword>
<evidence type="ECO:0000259" key="18">
    <source>
        <dbReference type="PROSITE" id="PS51888"/>
    </source>
</evidence>
<keyword evidence="6" id="KW-0353">Hemolymph clotting</keyword>
<evidence type="ECO:0000256" key="5">
    <source>
        <dbReference type="ARBA" id="ARBA00022801"/>
    </source>
</evidence>
<dbReference type="InterPro" id="IPR022700">
    <property type="entry name" value="CLIP"/>
</dbReference>
<comment type="similarity">
    <text evidence="12">Belongs to the peptidase S1 family. CLIP subfamily.</text>
</comment>
<protein>
    <recommendedName>
        <fullName evidence="14">limulus clotting factor C</fullName>
        <ecNumber evidence="14">3.4.21.84</ecNumber>
    </recommendedName>
</protein>
<dbReference type="InterPro" id="IPR009003">
    <property type="entry name" value="Peptidase_S1_PA"/>
</dbReference>
<dbReference type="InterPro" id="IPR018114">
    <property type="entry name" value="TRYPSIN_HIS"/>
</dbReference>
<dbReference type="FunFam" id="2.40.10.10:FF:000028">
    <property type="entry name" value="Serine protease easter"/>
    <property type="match status" value="1"/>
</dbReference>
<dbReference type="KEGG" id="fas:105273536"/>
<feature type="domain" description="Peptidase S1" evidence="17">
    <location>
        <begin position="124"/>
        <end position="380"/>
    </location>
</feature>
<evidence type="ECO:0000256" key="9">
    <source>
        <dbReference type="ARBA" id="ARBA00023145"/>
    </source>
</evidence>
<evidence type="ECO:0000313" key="19">
    <source>
        <dbReference type="Proteomes" id="UP000694866"/>
    </source>
</evidence>
<dbReference type="CDD" id="cd00190">
    <property type="entry name" value="Tryp_SPc"/>
    <property type="match status" value="2"/>
</dbReference>
<dbReference type="InterPro" id="IPR043504">
    <property type="entry name" value="Peptidase_S1_PA_chymotrypsin"/>
</dbReference>
<evidence type="ECO:0000256" key="6">
    <source>
        <dbReference type="ARBA" id="ARBA00022820"/>
    </source>
</evidence>
<evidence type="ECO:0000256" key="15">
    <source>
        <dbReference type="RuleBase" id="RU363034"/>
    </source>
</evidence>
<dbReference type="PROSITE" id="PS50240">
    <property type="entry name" value="TRYPSIN_DOM"/>
    <property type="match status" value="2"/>
</dbReference>
<dbReference type="SMART" id="SM00020">
    <property type="entry name" value="Tryp_SPc"/>
    <property type="match status" value="2"/>
</dbReference>
<dbReference type="InterPro" id="IPR038565">
    <property type="entry name" value="CLIP_sf"/>
</dbReference>
<dbReference type="PANTHER" id="PTHR24256">
    <property type="entry name" value="TRYPTASE-RELATED"/>
    <property type="match status" value="1"/>
</dbReference>
<evidence type="ECO:0000259" key="17">
    <source>
        <dbReference type="PROSITE" id="PS50240"/>
    </source>
</evidence>
<gene>
    <name evidence="20" type="primary">LOC105273536</name>
</gene>
<dbReference type="GO" id="GO:0051604">
    <property type="term" value="P:protein maturation"/>
    <property type="evidence" value="ECO:0007669"/>
    <property type="project" value="UniProtKB-ARBA"/>
</dbReference>
<keyword evidence="8" id="KW-0106">Calcium</keyword>
<dbReference type="PROSITE" id="PS00134">
    <property type="entry name" value="TRYPSIN_HIS"/>
    <property type="match status" value="2"/>
</dbReference>
<dbReference type="FunFam" id="2.40.10.10:FF:000078">
    <property type="entry name" value="Serine protease H137"/>
    <property type="match status" value="1"/>
</dbReference>
<evidence type="ECO:0000256" key="2">
    <source>
        <dbReference type="ARBA" id="ARBA00022670"/>
    </source>
</evidence>
<keyword evidence="10" id="KW-1015">Disulfide bond</keyword>
<keyword evidence="2 15" id="KW-0645">Protease</keyword>
<dbReference type="GO" id="GO:0042381">
    <property type="term" value="P:hemolymph coagulation"/>
    <property type="evidence" value="ECO:0007669"/>
    <property type="project" value="UniProtKB-KW"/>
</dbReference>
<feature type="signal peptide" evidence="16">
    <location>
        <begin position="1"/>
        <end position="15"/>
    </location>
</feature>
<dbReference type="InterPro" id="IPR001314">
    <property type="entry name" value="Peptidase_S1A"/>
</dbReference>
<dbReference type="GeneID" id="105273536"/>
<dbReference type="OrthoDB" id="8250810at2759"/>
<dbReference type="GO" id="GO:0046872">
    <property type="term" value="F:metal ion binding"/>
    <property type="evidence" value="ECO:0007669"/>
    <property type="project" value="UniProtKB-KW"/>
</dbReference>
<keyword evidence="7 15" id="KW-0720">Serine protease</keyword>
<evidence type="ECO:0000256" key="1">
    <source>
        <dbReference type="ARBA" id="ARBA00022659"/>
    </source>
</evidence>
<dbReference type="Pfam" id="PF00089">
    <property type="entry name" value="Trypsin"/>
    <property type="match status" value="2"/>
</dbReference>
<dbReference type="GO" id="GO:0006508">
    <property type="term" value="P:proteolysis"/>
    <property type="evidence" value="ECO:0007669"/>
    <property type="project" value="UniProtKB-KW"/>
</dbReference>
<feature type="chain" id="PRO_5040320669" description="limulus clotting factor C" evidence="16">
    <location>
        <begin position="16"/>
        <end position="797"/>
    </location>
</feature>
<evidence type="ECO:0000256" key="4">
    <source>
        <dbReference type="ARBA" id="ARBA00022729"/>
    </source>
</evidence>
<evidence type="ECO:0000256" key="13">
    <source>
        <dbReference type="ARBA" id="ARBA00052079"/>
    </source>
</evidence>
<keyword evidence="5 15" id="KW-0378">Hydrolase</keyword>
<dbReference type="InterPro" id="IPR051487">
    <property type="entry name" value="Ser/Thr_Proteases_Immune/Dev"/>
</dbReference>
<dbReference type="Gene3D" id="2.40.10.10">
    <property type="entry name" value="Trypsin-like serine proteases"/>
    <property type="match status" value="4"/>
</dbReference>
<feature type="domain" description="Clip" evidence="18">
    <location>
        <begin position="419"/>
        <end position="476"/>
    </location>
</feature>
<keyword evidence="3" id="KW-0479">Metal-binding</keyword>
<keyword evidence="4 16" id="KW-0732">Signal</keyword>
<evidence type="ECO:0000256" key="12">
    <source>
        <dbReference type="ARBA" id="ARBA00024195"/>
    </source>
</evidence>
<proteinExistence type="inferred from homology"/>
<feature type="domain" description="Clip" evidence="18">
    <location>
        <begin position="25"/>
        <end position="79"/>
    </location>
</feature>
<evidence type="ECO:0000256" key="14">
    <source>
        <dbReference type="ARBA" id="ARBA00066707"/>
    </source>
</evidence>
<evidence type="ECO:0000256" key="3">
    <source>
        <dbReference type="ARBA" id="ARBA00022723"/>
    </source>
</evidence>
<evidence type="ECO:0000256" key="11">
    <source>
        <dbReference type="ARBA" id="ARBA00023180"/>
    </source>
</evidence>
<keyword evidence="1" id="KW-0768">Sushi</keyword>
<dbReference type="SUPFAM" id="SSF50494">
    <property type="entry name" value="Trypsin-like serine proteases"/>
    <property type="match status" value="2"/>
</dbReference>
<keyword evidence="11" id="KW-0325">Glycoprotein</keyword>
<evidence type="ECO:0000313" key="20">
    <source>
        <dbReference type="RefSeq" id="XP_011314334.1"/>
    </source>
</evidence>
<dbReference type="GO" id="GO:0004252">
    <property type="term" value="F:serine-type endopeptidase activity"/>
    <property type="evidence" value="ECO:0007669"/>
    <property type="project" value="InterPro"/>
</dbReference>
<evidence type="ECO:0000256" key="7">
    <source>
        <dbReference type="ARBA" id="ARBA00022825"/>
    </source>
</evidence>
<accession>A0A9R1TS64</accession>
<feature type="domain" description="Peptidase S1" evidence="17">
    <location>
        <begin position="541"/>
        <end position="796"/>
    </location>
</feature>
<dbReference type="FunFam" id="2.40.10.10:FF:000120">
    <property type="entry name" value="Putative serine protease"/>
    <property type="match status" value="1"/>
</dbReference>
<evidence type="ECO:0000256" key="16">
    <source>
        <dbReference type="SAM" id="SignalP"/>
    </source>
</evidence>
<comment type="catalytic activity">
    <reaction evidence="13">
        <text>Selective cleavage of 103-Arg-|-Ser-104 and 124-Ile-|-Ile-125 bonds in Limulus clotting factor B to form activated factor B. Cleavage of -Pro-Arg-|-Xaa- bonds in synthetic substrates.</text>
        <dbReference type="EC" id="3.4.21.84"/>
    </reaction>
</comment>
<dbReference type="Proteomes" id="UP000694866">
    <property type="component" value="Unplaced"/>
</dbReference>
<evidence type="ECO:0000256" key="8">
    <source>
        <dbReference type="ARBA" id="ARBA00022837"/>
    </source>
</evidence>
<sequence>MIFFVIVGLVMSNSAQIIAQLDGSECATPDGKRGFCINIKKCEVLVNILRQSGHPTSEDFDMLRRYNCGFERLDPKVCCPQVKVNTPSTTPPIPQTPETSSGITHPNVRLVNQNICGPVAERKIVGGNRTGVLDYPWMTLIAYNDSRAKWKCGGSVINNRYILTAAHCLTALPPGIVPVSVRVGEHDLRTERDCNKAPEGVEPECGERYQDFMIEEMHFHSGYKGLISEDDIGLIRVDSPIDLRPANVRPICLPIGDGARHNQQTGIVTGWGVTESGYRSQELLQVRVPLITNEECAKAYSPARKISNKQLCAGGSEHKDSCNGDSGGPLQIPAIFNKTDIKYVQYGIVSWGPRICGVKGYPGVYTKVNYYVDWILDHLKEFWIQLRCLLRWKLVLLKMIFLVFAFLIINSTIATAGDSCETPDGNAGMCIDIKECDVIGRALKLPGHPTREDVDMLRRSRCGFDGSQAREFKICCPGLRPETSSTQSTPSVTPAINPDPILSSRFDGSDDGHDPRPDVTTHRNLRLLDQQICGPLIEEKIIGGKKTGLFDYPWMALIAYKVYNNYIEFKCGGSVINNRYILTAAHCVAQLHPSLTLVGVRVGEHDQRTEKDCSESLDGTTICAESYQDFGIEEIHYHSEYKKSILQNDIGLIRVDSPIDFNPRNSRPICLPIGDAAANNPAKFIVTGWGKTEFGTGSPDLLHGRLTAISNEECQRAYKKTKEIWYKQMCAQGSQFSCLGDSGGPLQAPAIYNKTSVKFVQYGIVSFGTSDCNVPGYPSVYTRILYYTDWILDRLKE</sequence>
<evidence type="ECO:0000256" key="10">
    <source>
        <dbReference type="ARBA" id="ARBA00023157"/>
    </source>
</evidence>
<dbReference type="InterPro" id="IPR033116">
    <property type="entry name" value="TRYPSIN_SER"/>
</dbReference>
<dbReference type="Pfam" id="PF12032">
    <property type="entry name" value="CLIP"/>
    <property type="match status" value="2"/>
</dbReference>
<organism evidence="19 20">
    <name type="scientific">Fopius arisanus</name>
    <dbReference type="NCBI Taxonomy" id="64838"/>
    <lineage>
        <taxon>Eukaryota</taxon>
        <taxon>Metazoa</taxon>
        <taxon>Ecdysozoa</taxon>
        <taxon>Arthropoda</taxon>
        <taxon>Hexapoda</taxon>
        <taxon>Insecta</taxon>
        <taxon>Pterygota</taxon>
        <taxon>Neoptera</taxon>
        <taxon>Endopterygota</taxon>
        <taxon>Hymenoptera</taxon>
        <taxon>Apocrita</taxon>
        <taxon>Ichneumonoidea</taxon>
        <taxon>Braconidae</taxon>
        <taxon>Opiinae</taxon>
        <taxon>Fopius</taxon>
    </lineage>
</organism>
<dbReference type="Gene3D" id="3.30.1640.30">
    <property type="match status" value="2"/>
</dbReference>
<name>A0A9R1TS64_9HYME</name>
<dbReference type="AlphaFoldDB" id="A0A9R1TS64"/>
<dbReference type="RefSeq" id="XP_011314334.1">
    <property type="nucleotide sequence ID" value="XM_011316032.1"/>
</dbReference>
<dbReference type="PRINTS" id="PR00722">
    <property type="entry name" value="CHYMOTRYPSIN"/>
</dbReference>
<keyword evidence="19" id="KW-1185">Reference proteome</keyword>
<dbReference type="InterPro" id="IPR001254">
    <property type="entry name" value="Trypsin_dom"/>
</dbReference>
<dbReference type="PROSITE" id="PS00135">
    <property type="entry name" value="TRYPSIN_SER"/>
    <property type="match status" value="1"/>
</dbReference>
<reference evidence="20" key="1">
    <citation type="submission" date="2025-08" db="UniProtKB">
        <authorList>
            <consortium name="RefSeq"/>
        </authorList>
    </citation>
    <scope>IDENTIFICATION</scope>
    <source>
        <strain evidence="20">USDA-PBARC FA_bdor</strain>
        <tissue evidence="20">Whole organism</tissue>
    </source>
</reference>
<dbReference type="PROSITE" id="PS51888">
    <property type="entry name" value="CLIP"/>
    <property type="match status" value="2"/>
</dbReference>
<dbReference type="EC" id="3.4.21.84" evidence="14"/>